<dbReference type="InterPro" id="IPR007110">
    <property type="entry name" value="Ig-like_dom"/>
</dbReference>
<feature type="non-terminal residue" evidence="3">
    <location>
        <position position="1289"/>
    </location>
</feature>
<feature type="region of interest" description="Disordered" evidence="1">
    <location>
        <begin position="1226"/>
        <end position="1289"/>
    </location>
</feature>
<feature type="compositionally biased region" description="Pro residues" evidence="1">
    <location>
        <begin position="1258"/>
        <end position="1267"/>
    </location>
</feature>
<accession>A0A3P6TGN1</accession>
<evidence type="ECO:0000259" key="2">
    <source>
        <dbReference type="PROSITE" id="PS50835"/>
    </source>
</evidence>
<gene>
    <name evidence="3" type="ORF">DILT_LOCUS4003</name>
</gene>
<feature type="region of interest" description="Disordered" evidence="1">
    <location>
        <begin position="692"/>
        <end position="734"/>
    </location>
</feature>
<name>A0A3P6TGN1_DIBLA</name>
<evidence type="ECO:0000313" key="3">
    <source>
        <dbReference type="EMBL" id="VDK87296.1"/>
    </source>
</evidence>
<dbReference type="Proteomes" id="UP000281553">
    <property type="component" value="Unassembled WGS sequence"/>
</dbReference>
<sequence>MHIKGLNKSQQTNKTSVGSVSIPCVYSGLPLLVKSEIEKKSPFVIFDSPCLAGLCLNADRDAESREQLGEAKFKWTFTTASGDVVMPSFLFERIEMNGNSITMTGLRKDAELSKLLPNEGPLVGKCIAMFPSSADPSVTQAVDSDPFIAIETRPEQPPTILEELPSEDEKSKVNIGGTKDGKVTADEGDSVLLTCDVQDPATGKAMNNVIYQWVIERKDGKPIDTSALAKDVQFTPGPGGSTLRIIGLRDTASALQARCVVISEASGINRVPGEMPAGPLAPNDQLVSKPIEFDIKPSPAPDKEPDFDVLPELDLVSEGDSRRKYTVVIDGLDESGQLSAPRGSNVILRGRLIDPETGEEVKDDVASGRTLFGVEVQYADGRPAPISTLAEHLHMNAETGELNLTGYRGDALGAEAKGLKLRVVAERMSWSPEMTGGEEEKPEIGTLRKPSRQRFASPFVTVGLSSEEDGSSVHDPRKPIEALPDLTPVVLGLSKCRTLPQKVDGDATLRCKVRGDVTDENDLIFGWEVIRPDGKPVLITGNVAKSLEVVGNKLHLRQLLPVKDRFFGRCMVGRKAGNRAIYNSDFFEIGPDCKSESDTKVSVGEVPTGSTHDLKFRCQAHNTETGESISADSIFLWEFKTTSGDVVLPSHLFGKVSTSGDTIELSRLRSDIDISAYLPDGEVIEGRCVQQSKSGNETGVPSEPFIVIGPSKQDDPRKSKVPGITDVSDADDDKPKVKVTGAPNQIVAADEGQSITLTCQATDAVTNSPINGLTYKWEISLADNSPIDTAALAEKVETMPGPNGEELRLEGLRETANGLRARCIILNTTAPVDIPPGAPDGDKGVLSPGDRQSGEFIHFEIKPSPRPSEKPDFSTIKELVPDGFKPELPGKMERRHSALDSMYIINEYLLEAAHMPHRNRKGWVHIENPLSLALRYGCLTIENKSKVFNMASVAFIWNIYVPSGDPNTNFKVEVEGLDETNNLGATRGSDVVLRGRLIDTRTGEDVTSSLDGTIFGLEARFADGRPAPVSMLADKVIVDAKTGEIKLQGYMGDLLNPDRRDLRVRIVAERTIIPLADSADKVSKPTRQRIASPYFFAYARDENGNQIADARPVAPEYWPITPIVRGLSPCGNLLFEEGSSAVLHCLVEGEPEIHSDFLYGWEFISSYGKPVPLAGVATSARQEGSTLELNDLQKLPMRVFGRCVVGRKSGGSARYTSHYFELGGECDPSAITPVPPLKPEIPATPKSEFTPRTTTPHAPGPESPTPGPESQAPGPESSTPGPESSTPGP</sequence>
<evidence type="ECO:0000256" key="1">
    <source>
        <dbReference type="SAM" id="MobiDB-lite"/>
    </source>
</evidence>
<proteinExistence type="predicted"/>
<organism evidence="3 4">
    <name type="scientific">Dibothriocephalus latus</name>
    <name type="common">Fish tapeworm</name>
    <name type="synonym">Diphyllobothrium latum</name>
    <dbReference type="NCBI Taxonomy" id="60516"/>
    <lineage>
        <taxon>Eukaryota</taxon>
        <taxon>Metazoa</taxon>
        <taxon>Spiralia</taxon>
        <taxon>Lophotrochozoa</taxon>
        <taxon>Platyhelminthes</taxon>
        <taxon>Cestoda</taxon>
        <taxon>Eucestoda</taxon>
        <taxon>Diphyllobothriidea</taxon>
        <taxon>Diphyllobothriidae</taxon>
        <taxon>Dibothriocephalus</taxon>
    </lineage>
</organism>
<protein>
    <recommendedName>
        <fullName evidence="2">Ig-like domain-containing protein</fullName>
    </recommendedName>
</protein>
<evidence type="ECO:0000313" key="4">
    <source>
        <dbReference type="Proteomes" id="UP000281553"/>
    </source>
</evidence>
<feature type="domain" description="Ig-like" evidence="2">
    <location>
        <begin position="735"/>
        <end position="777"/>
    </location>
</feature>
<dbReference type="PROSITE" id="PS50835">
    <property type="entry name" value="IG_LIKE"/>
    <property type="match status" value="2"/>
</dbReference>
<keyword evidence="4" id="KW-1185">Reference proteome</keyword>
<feature type="compositionally biased region" description="Low complexity" evidence="1">
    <location>
        <begin position="1268"/>
        <end position="1289"/>
    </location>
</feature>
<dbReference type="OrthoDB" id="6284657at2759"/>
<feature type="domain" description="Ig-like" evidence="2">
    <location>
        <begin position="158"/>
        <end position="269"/>
    </location>
</feature>
<dbReference type="EMBL" id="UYRU01044645">
    <property type="protein sequence ID" value="VDK87296.1"/>
    <property type="molecule type" value="Genomic_DNA"/>
</dbReference>
<reference evidence="3 4" key="1">
    <citation type="submission" date="2018-11" db="EMBL/GenBank/DDBJ databases">
        <authorList>
            <consortium name="Pathogen Informatics"/>
        </authorList>
    </citation>
    <scope>NUCLEOTIDE SEQUENCE [LARGE SCALE GENOMIC DNA]</scope>
</reference>